<dbReference type="PaxDb" id="3635-A0A1U8LRW6"/>
<dbReference type="KEGG" id="ghi:107930225"/>
<evidence type="ECO:0000313" key="2">
    <source>
        <dbReference type="Proteomes" id="UP000818029"/>
    </source>
</evidence>
<dbReference type="RefSeq" id="XP_016717305.1">
    <property type="nucleotide sequence ID" value="XM_016861816.1"/>
</dbReference>
<name>A0A1U8LRW6_GOSHI</name>
<proteinExistence type="predicted"/>
<organism evidence="2 3">
    <name type="scientific">Gossypium hirsutum</name>
    <name type="common">Upland cotton</name>
    <name type="synonym">Gossypium mexicanum</name>
    <dbReference type="NCBI Taxonomy" id="3635"/>
    <lineage>
        <taxon>Eukaryota</taxon>
        <taxon>Viridiplantae</taxon>
        <taxon>Streptophyta</taxon>
        <taxon>Embryophyta</taxon>
        <taxon>Tracheophyta</taxon>
        <taxon>Spermatophyta</taxon>
        <taxon>Magnoliopsida</taxon>
        <taxon>eudicotyledons</taxon>
        <taxon>Gunneridae</taxon>
        <taxon>Pentapetalae</taxon>
        <taxon>rosids</taxon>
        <taxon>malvids</taxon>
        <taxon>Malvales</taxon>
        <taxon>Malvaceae</taxon>
        <taxon>Malvoideae</taxon>
        <taxon>Gossypium</taxon>
    </lineage>
</organism>
<dbReference type="PANTHER" id="PTHR33116:SF84">
    <property type="entry name" value="RNA-DIRECTED DNA POLYMERASE"/>
    <property type="match status" value="1"/>
</dbReference>
<dbReference type="OrthoDB" id="1748554at2759"/>
<dbReference type="Proteomes" id="UP000818029">
    <property type="component" value="Chromosome A09"/>
</dbReference>
<evidence type="ECO:0000313" key="3">
    <source>
        <dbReference type="RefSeq" id="XP_016717305.1"/>
    </source>
</evidence>
<keyword evidence="2" id="KW-1185">Reference proteome</keyword>
<dbReference type="AlphaFoldDB" id="A0A1U8LRW6"/>
<reference evidence="3" key="2">
    <citation type="submission" date="2025-08" db="UniProtKB">
        <authorList>
            <consortium name="RefSeq"/>
        </authorList>
    </citation>
    <scope>IDENTIFICATION</scope>
</reference>
<protein>
    <recommendedName>
        <fullName evidence="1">Reverse transcriptase zinc-binding domain-containing protein</fullName>
    </recommendedName>
</protein>
<dbReference type="Pfam" id="PF13966">
    <property type="entry name" value="zf-RVT"/>
    <property type="match status" value="1"/>
</dbReference>
<sequence>MNILSKLLDAAVEKGIFQYHPKCHQIKLTHLCFADNLLIFCKGTLGSVIGVQILELESIQSISGIRNGELPVRYLGVPLSEGGLGLKDIQLEQNLFVAGEGSLWFAWVKPYVLKGEDFWQVVSKDGMSWSMRRLLKMRDEAARVFSWSLSLSVSKIWCEIRRAGTKVQWYPLNIPKHAIITWMSILDRLRNKDKLIQLGIIDDGQCKLCCALLETRSHLFSECASSKSIWASILHRRRIHRLTSFRLPFVLNAMHLAFFFF</sequence>
<dbReference type="InterPro" id="IPR026960">
    <property type="entry name" value="RVT-Znf"/>
</dbReference>
<dbReference type="PANTHER" id="PTHR33116">
    <property type="entry name" value="REVERSE TRANSCRIPTASE ZINC-BINDING DOMAIN-CONTAINING PROTEIN-RELATED-RELATED"/>
    <property type="match status" value="1"/>
</dbReference>
<dbReference type="GeneID" id="107930225"/>
<feature type="domain" description="Reverse transcriptase zinc-binding" evidence="1">
    <location>
        <begin position="153"/>
        <end position="230"/>
    </location>
</feature>
<evidence type="ECO:0000259" key="1">
    <source>
        <dbReference type="Pfam" id="PF13966"/>
    </source>
</evidence>
<reference evidence="2" key="1">
    <citation type="journal article" date="2020" name="Nat. Genet.">
        <title>Genomic diversifications of five Gossypium allopolyploid species and their impact on cotton improvement.</title>
        <authorList>
            <person name="Chen Z.J."/>
            <person name="Sreedasyam A."/>
            <person name="Ando A."/>
            <person name="Song Q."/>
            <person name="De Santiago L.M."/>
            <person name="Hulse-Kemp A.M."/>
            <person name="Ding M."/>
            <person name="Ye W."/>
            <person name="Kirkbride R.C."/>
            <person name="Jenkins J."/>
            <person name="Plott C."/>
            <person name="Lovell J."/>
            <person name="Lin Y.M."/>
            <person name="Vaughn R."/>
            <person name="Liu B."/>
            <person name="Simpson S."/>
            <person name="Scheffler B.E."/>
            <person name="Wen L."/>
            <person name="Saski C.A."/>
            <person name="Grover C.E."/>
            <person name="Hu G."/>
            <person name="Conover J.L."/>
            <person name="Carlson J.W."/>
            <person name="Shu S."/>
            <person name="Boston L.B."/>
            <person name="Williams M."/>
            <person name="Peterson D.G."/>
            <person name="McGee K."/>
            <person name="Jones D.C."/>
            <person name="Wendel J.F."/>
            <person name="Stelly D.M."/>
            <person name="Grimwood J."/>
            <person name="Schmutz J."/>
        </authorList>
    </citation>
    <scope>NUCLEOTIDE SEQUENCE [LARGE SCALE GENOMIC DNA]</scope>
    <source>
        <strain evidence="2">cv. TM-1</strain>
    </source>
</reference>
<accession>A0A1U8LRW6</accession>
<dbReference type="STRING" id="3635.A0A1U8LRW6"/>
<gene>
    <name evidence="3" type="primary">LOC107930225</name>
</gene>